<proteinExistence type="predicted"/>
<dbReference type="Proteomes" id="UP000789525">
    <property type="component" value="Unassembled WGS sequence"/>
</dbReference>
<name>A0ACA9MVT9_9GLOM</name>
<gene>
    <name evidence="1" type="ORF">ACOLOM_LOCUS7149</name>
</gene>
<comment type="caution">
    <text evidence="1">The sequence shown here is derived from an EMBL/GenBank/DDBJ whole genome shotgun (WGS) entry which is preliminary data.</text>
</comment>
<evidence type="ECO:0000313" key="2">
    <source>
        <dbReference type="Proteomes" id="UP000789525"/>
    </source>
</evidence>
<sequence>RSDESEDAETACQTPKKRRVANNQLLTPKTPTTAPSDRGFTSPVSEATSCYLTPKSTRTVDLLKKPSGSSPEIIGEAKSLFRLSTVPTKLVGRNSEREAITKFLRNNIIGGTPGSLYITGAPGTGKTALVNEVWNGMKNTIKNETKCSIEFIMINCMNVDDPKRIFAKLLENSGRNAVKNAEETASEIVDIVKDRITVAQSDSASSFMSSQDSDVSLIEDQAIELCARRVASSNGDCRKALDVFRKAMELVETEMENSELRTRYQRLCRKDNLIIPSVSSEFHILVERLDKTGLIKVRRYKSTATRIIQLLVEDHDFMVVAKDHPVLRSVKF</sequence>
<organism evidence="1 2">
    <name type="scientific">Acaulospora colombiana</name>
    <dbReference type="NCBI Taxonomy" id="27376"/>
    <lineage>
        <taxon>Eukaryota</taxon>
        <taxon>Fungi</taxon>
        <taxon>Fungi incertae sedis</taxon>
        <taxon>Mucoromycota</taxon>
        <taxon>Glomeromycotina</taxon>
        <taxon>Glomeromycetes</taxon>
        <taxon>Diversisporales</taxon>
        <taxon>Acaulosporaceae</taxon>
        <taxon>Acaulospora</taxon>
    </lineage>
</organism>
<protein>
    <submittedName>
        <fullName evidence="1">6454_t:CDS:1</fullName>
    </submittedName>
</protein>
<reference evidence="1" key="1">
    <citation type="submission" date="2021-06" db="EMBL/GenBank/DDBJ databases">
        <authorList>
            <person name="Kallberg Y."/>
            <person name="Tangrot J."/>
            <person name="Rosling A."/>
        </authorList>
    </citation>
    <scope>NUCLEOTIDE SEQUENCE</scope>
    <source>
        <strain evidence="1">CL356</strain>
    </source>
</reference>
<feature type="non-terminal residue" evidence="1">
    <location>
        <position position="1"/>
    </location>
</feature>
<keyword evidence="2" id="KW-1185">Reference proteome</keyword>
<accession>A0ACA9MVT9</accession>
<evidence type="ECO:0000313" key="1">
    <source>
        <dbReference type="EMBL" id="CAG8615362.1"/>
    </source>
</evidence>
<dbReference type="EMBL" id="CAJVPT010015946">
    <property type="protein sequence ID" value="CAG8615362.1"/>
    <property type="molecule type" value="Genomic_DNA"/>
</dbReference>